<dbReference type="Gene3D" id="3.30.160.60">
    <property type="entry name" value="Classic Zinc Finger"/>
    <property type="match status" value="2"/>
</dbReference>
<feature type="region of interest" description="Disordered" evidence="12">
    <location>
        <begin position="1"/>
        <end position="49"/>
    </location>
</feature>
<evidence type="ECO:0000313" key="14">
    <source>
        <dbReference type="Proteomes" id="UP000887565"/>
    </source>
</evidence>
<feature type="domain" description="C2H2-type" evidence="13">
    <location>
        <begin position="783"/>
        <end position="814"/>
    </location>
</feature>
<accession>A0A915HGC3</accession>
<evidence type="ECO:0000256" key="12">
    <source>
        <dbReference type="SAM" id="MobiDB-lite"/>
    </source>
</evidence>
<evidence type="ECO:0000256" key="10">
    <source>
        <dbReference type="ARBA" id="ARBA00023242"/>
    </source>
</evidence>
<sequence length="988" mass="106321">MNVIEAKAATVMSRRKQDHPQPIRVADDADRNEPSTSSNHSASDQDAASSVVLAKNSNVGDVDNSAATAARTLLRPTSPKISKSSAIRNHLPALISPPAPNTPWDCDTTNNVQDVISCGECRRRFLLTDISSFINHKVLRCDSDYNNNIDVDSRSKFLPNNDTNNSFSLENDLFCDKTIDSKSKSAYRQISSSYCSGKMQRNDTIFTNGNGSNRFCQNGITCKKDAATDVPDFQSGSKYVCIMCRERNSDVYSLLEHLKLVHNIRLYVEEQQHKFETPKSLRSNKLSSGSSGVIARLRVPLTPNSRINPSDSSTSSNFDSKLNQNSPKNTKKVSHGGQTTNVDTLARSLLAGLGVQFSSLTNHDNNDHLNLSGDCVSSENSSFEALYSEKLRELATKTALLTGVGQQHQGKNNDNSLLLTPTLLALSGLNHNTPLLPVTGRLANSEEKKLSNSESDSPQFKCILCPFTCQNAGKYRSHVIISHAAEIYSQASASTSATNQDDHVFESFNRGVSSLSPDKKSKNRRSDSLDSSGGDLIVVHDDEEAADLETNRTSTVEAPIVQNLLANLYSSPAASIALDSYYSSLCMLAAAQQPPSISNKDPLNSPTSSINAANANNTTTALFGPTINSSSLNSCLANEGALFGGQSPQQQQQSTLNVDASSKMTENSPFASPGSALAGLIMASDATAPKALLTNLNSGDQTSMVSPTLDSGLTIGGVKREKRCDKCDYCGKIFTNRSNLIVHLRSHTGEKPYKCKECSYACAQSSKLTRHMKTHGQHGGAVYRCDVCGMPFSVPSTLDKHKRKCVVNRAGSSTSATGGVAAGHARAASQKSTNAVATSNTGEEFFVDEDDKLAVTVGLDLAAAVDQSSTVAAWLRDQLQLNAEEVVNSDDEEEVQKSILVEDNEGEHKPVIASVNHDDGTAVVVATTHDDVNNSVFNNKNNNSDKTINDEHPPVKKIKLEPASTNSCDNMALRGDEFIASNVVGHHL</sequence>
<dbReference type="SUPFAM" id="SSF57667">
    <property type="entry name" value="beta-beta-alpha zinc fingers"/>
    <property type="match status" value="2"/>
</dbReference>
<evidence type="ECO:0000256" key="4">
    <source>
        <dbReference type="ARBA" id="ARBA00022737"/>
    </source>
</evidence>
<feature type="compositionally biased region" description="Low complexity" evidence="12">
    <location>
        <begin position="304"/>
        <end position="323"/>
    </location>
</feature>
<evidence type="ECO:0000313" key="15">
    <source>
        <dbReference type="WBParaSite" id="nRc.2.0.1.t00459-RA"/>
    </source>
</evidence>
<evidence type="ECO:0000256" key="2">
    <source>
        <dbReference type="ARBA" id="ARBA00022499"/>
    </source>
</evidence>
<keyword evidence="9" id="KW-0804">Transcription</keyword>
<dbReference type="Pfam" id="PF00096">
    <property type="entry name" value="zf-C2H2"/>
    <property type="match status" value="2"/>
</dbReference>
<keyword evidence="5 11" id="KW-0863">Zinc-finger</keyword>
<evidence type="ECO:0000256" key="1">
    <source>
        <dbReference type="ARBA" id="ARBA00004123"/>
    </source>
</evidence>
<dbReference type="PANTHER" id="PTHR45993:SF6">
    <property type="entry name" value="C2H2-TYPE DOMAIN-CONTAINING PROTEIN"/>
    <property type="match status" value="1"/>
</dbReference>
<dbReference type="Proteomes" id="UP000887565">
    <property type="component" value="Unplaced"/>
</dbReference>
<dbReference type="GO" id="GO:0006357">
    <property type="term" value="P:regulation of transcription by RNA polymerase II"/>
    <property type="evidence" value="ECO:0007669"/>
    <property type="project" value="TreeGrafter"/>
</dbReference>
<dbReference type="GO" id="GO:0008270">
    <property type="term" value="F:zinc ion binding"/>
    <property type="evidence" value="ECO:0007669"/>
    <property type="project" value="UniProtKB-KW"/>
</dbReference>
<dbReference type="GO" id="GO:0005634">
    <property type="term" value="C:nucleus"/>
    <property type="evidence" value="ECO:0007669"/>
    <property type="project" value="UniProtKB-SubCell"/>
</dbReference>
<feature type="domain" description="C2H2-type" evidence="13">
    <location>
        <begin position="753"/>
        <end position="775"/>
    </location>
</feature>
<evidence type="ECO:0000256" key="3">
    <source>
        <dbReference type="ARBA" id="ARBA00022723"/>
    </source>
</evidence>
<dbReference type="InterPro" id="IPR051497">
    <property type="entry name" value="Dev/Hematopoietic_TF"/>
</dbReference>
<evidence type="ECO:0000256" key="5">
    <source>
        <dbReference type="ARBA" id="ARBA00022771"/>
    </source>
</evidence>
<keyword evidence="10" id="KW-0539">Nucleus</keyword>
<evidence type="ECO:0000256" key="7">
    <source>
        <dbReference type="ARBA" id="ARBA00022843"/>
    </source>
</evidence>
<feature type="region of interest" description="Disordered" evidence="12">
    <location>
        <begin position="298"/>
        <end position="338"/>
    </location>
</feature>
<keyword evidence="4" id="KW-0677">Repeat</keyword>
<name>A0A915HGC3_ROMCU</name>
<dbReference type="FunFam" id="3.30.160.60:FF:000055">
    <property type="entry name" value="B-cell lymphoma/leukemia 11A isoform X1"/>
    <property type="match status" value="1"/>
</dbReference>
<feature type="domain" description="C2H2-type" evidence="13">
    <location>
        <begin position="725"/>
        <end position="752"/>
    </location>
</feature>
<dbReference type="InterPro" id="IPR057448">
    <property type="entry name" value="BCL-11A_Znf_CCHC"/>
</dbReference>
<feature type="compositionally biased region" description="Low complexity" evidence="12">
    <location>
        <begin position="37"/>
        <end position="49"/>
    </location>
</feature>
<dbReference type="InterPro" id="IPR036236">
    <property type="entry name" value="Znf_C2H2_sf"/>
</dbReference>
<evidence type="ECO:0000256" key="6">
    <source>
        <dbReference type="ARBA" id="ARBA00022833"/>
    </source>
</evidence>
<feature type="compositionally biased region" description="Basic and acidic residues" evidence="12">
    <location>
        <begin position="517"/>
        <end position="528"/>
    </location>
</feature>
<dbReference type="FunFam" id="3.30.160.60:FF:000046">
    <property type="entry name" value="Putative B-cell lymphoma/leukemia 11A"/>
    <property type="match status" value="1"/>
</dbReference>
<feature type="region of interest" description="Disordered" evidence="12">
    <location>
        <begin position="643"/>
        <end position="669"/>
    </location>
</feature>
<dbReference type="Pfam" id="PF25491">
    <property type="entry name" value="CCHC_BCL-11A"/>
    <property type="match status" value="1"/>
</dbReference>
<proteinExistence type="predicted"/>
<keyword evidence="6" id="KW-0862">Zinc</keyword>
<evidence type="ECO:0000256" key="8">
    <source>
        <dbReference type="ARBA" id="ARBA00023015"/>
    </source>
</evidence>
<evidence type="ECO:0000259" key="13">
    <source>
        <dbReference type="PROSITE" id="PS50157"/>
    </source>
</evidence>
<dbReference type="Pfam" id="PF13909">
    <property type="entry name" value="zf-H2C2_5"/>
    <property type="match status" value="1"/>
</dbReference>
<dbReference type="PANTHER" id="PTHR45993">
    <property type="entry name" value="B-CELL LYMPHOMA/LEUKEMIA 11"/>
    <property type="match status" value="1"/>
</dbReference>
<dbReference type="PROSITE" id="PS00028">
    <property type="entry name" value="ZINC_FINGER_C2H2_1"/>
    <property type="match status" value="2"/>
</dbReference>
<feature type="compositionally biased region" description="Polar residues" evidence="12">
    <location>
        <begin position="655"/>
        <end position="669"/>
    </location>
</feature>
<protein>
    <submittedName>
        <fullName evidence="15">C2H2-type domain-containing protein</fullName>
    </submittedName>
</protein>
<keyword evidence="14" id="KW-1185">Reference proteome</keyword>
<dbReference type="GO" id="GO:0003700">
    <property type="term" value="F:DNA-binding transcription factor activity"/>
    <property type="evidence" value="ECO:0007669"/>
    <property type="project" value="TreeGrafter"/>
</dbReference>
<keyword evidence="8" id="KW-0805">Transcription regulation</keyword>
<evidence type="ECO:0000256" key="11">
    <source>
        <dbReference type="PROSITE-ProRule" id="PRU00042"/>
    </source>
</evidence>
<comment type="subcellular location">
    <subcellularLocation>
        <location evidence="1">Nucleus</location>
    </subcellularLocation>
</comment>
<dbReference type="PROSITE" id="PS50157">
    <property type="entry name" value="ZINC_FINGER_C2H2_2"/>
    <property type="match status" value="3"/>
</dbReference>
<evidence type="ECO:0000256" key="9">
    <source>
        <dbReference type="ARBA" id="ARBA00023163"/>
    </source>
</evidence>
<dbReference type="AlphaFoldDB" id="A0A915HGC3"/>
<reference evidence="15" key="1">
    <citation type="submission" date="2022-11" db="UniProtKB">
        <authorList>
            <consortium name="WormBaseParasite"/>
        </authorList>
    </citation>
    <scope>IDENTIFICATION</scope>
</reference>
<keyword evidence="3" id="KW-0479">Metal-binding</keyword>
<feature type="region of interest" description="Disordered" evidence="12">
    <location>
        <begin position="508"/>
        <end position="536"/>
    </location>
</feature>
<dbReference type="SMART" id="SM00355">
    <property type="entry name" value="ZnF_C2H2"/>
    <property type="match status" value="5"/>
</dbReference>
<dbReference type="GO" id="GO:0000978">
    <property type="term" value="F:RNA polymerase II cis-regulatory region sequence-specific DNA binding"/>
    <property type="evidence" value="ECO:0007669"/>
    <property type="project" value="TreeGrafter"/>
</dbReference>
<dbReference type="WBParaSite" id="nRc.2.0.1.t00459-RA">
    <property type="protein sequence ID" value="nRc.2.0.1.t00459-RA"/>
    <property type="gene ID" value="nRc.2.0.1.g00459"/>
</dbReference>
<keyword evidence="7" id="KW-0832">Ubl conjugation</keyword>
<organism evidence="14 15">
    <name type="scientific">Romanomermis culicivorax</name>
    <name type="common">Nematode worm</name>
    <dbReference type="NCBI Taxonomy" id="13658"/>
    <lineage>
        <taxon>Eukaryota</taxon>
        <taxon>Metazoa</taxon>
        <taxon>Ecdysozoa</taxon>
        <taxon>Nematoda</taxon>
        <taxon>Enoplea</taxon>
        <taxon>Dorylaimia</taxon>
        <taxon>Mermithida</taxon>
        <taxon>Mermithoidea</taxon>
        <taxon>Mermithidae</taxon>
        <taxon>Romanomermis</taxon>
    </lineage>
</organism>
<dbReference type="InterPro" id="IPR013087">
    <property type="entry name" value="Znf_C2H2_type"/>
</dbReference>
<keyword evidence="2" id="KW-1017">Isopeptide bond</keyword>
<feature type="compositionally biased region" description="Basic and acidic residues" evidence="12">
    <location>
        <begin position="18"/>
        <end position="33"/>
    </location>
</feature>